<dbReference type="AlphaFoldDB" id="A0A556MMF0"/>
<proteinExistence type="predicted"/>
<accession>A0A556MMF0</accession>
<dbReference type="Proteomes" id="UP000318733">
    <property type="component" value="Unassembled WGS sequence"/>
</dbReference>
<organism evidence="1 2">
    <name type="scientific">Mucilaginibacter corticis</name>
    <dbReference type="NCBI Taxonomy" id="2597670"/>
    <lineage>
        <taxon>Bacteria</taxon>
        <taxon>Pseudomonadati</taxon>
        <taxon>Bacteroidota</taxon>
        <taxon>Sphingobacteriia</taxon>
        <taxon>Sphingobacteriales</taxon>
        <taxon>Sphingobacteriaceae</taxon>
        <taxon>Mucilaginibacter</taxon>
    </lineage>
</organism>
<name>A0A556MMF0_9SPHI</name>
<evidence type="ECO:0000313" key="1">
    <source>
        <dbReference type="EMBL" id="TSJ41100.1"/>
    </source>
</evidence>
<comment type="caution">
    <text evidence="1">The sequence shown here is derived from an EMBL/GenBank/DDBJ whole genome shotgun (WGS) entry which is preliminary data.</text>
</comment>
<evidence type="ECO:0000313" key="2">
    <source>
        <dbReference type="Proteomes" id="UP000318733"/>
    </source>
</evidence>
<protein>
    <submittedName>
        <fullName evidence="1">Asparagine synthetase B</fullName>
    </submittedName>
</protein>
<dbReference type="OrthoDB" id="617985at2"/>
<gene>
    <name evidence="1" type="ORF">FO440_11845</name>
</gene>
<dbReference type="EMBL" id="VLPK01000002">
    <property type="protein sequence ID" value="TSJ41100.1"/>
    <property type="molecule type" value="Genomic_DNA"/>
</dbReference>
<reference evidence="1 2" key="1">
    <citation type="submission" date="2019-07" db="EMBL/GenBank/DDBJ databases">
        <authorList>
            <person name="Huq M.A."/>
        </authorList>
    </citation>
    <scope>NUCLEOTIDE SEQUENCE [LARGE SCALE GENOMIC DNA]</scope>
    <source>
        <strain evidence="1 2">MAH-19</strain>
    </source>
</reference>
<keyword evidence="2" id="KW-1185">Reference proteome</keyword>
<sequence>MHRIQYLLAFTFLLSAFGLKAASILIPMDEAQKDHLKSYGIAFWVLKNGEEVDWLLNYRGGSFVTKYDPKTENECKVRGVSYEVLADDKVSQIIAQINDPSVNMDVVKLQTAPRMAVYSPKTGVKPADDAVILVLKYAEIPFDLVYDEEVLRGDLNKYDWLHLHHEDFTGQYSKESRGRYAEKFQEIKASQEATAKKFGYSKVSKMKLAVAQNICSFCAGGGFLLAMCSGADSFDIALAAQNTDIVDEQYDGDPPDPQAQSKLDFSRTLAFQNFTVVTGSYPSGRSGGRFSNIDVSNTRHIAQEDDFFTLFDFSAKWDVIPSMLTQNHERVIKGFMGLATAFDERKIKSTVTIMGELKSANEARYIHGEYGKGQWTFYGGHDPENYQYNPNEPPTDLSLHPNSPGYRLILNNVLFPAAKKKKLKT</sequence>